<evidence type="ECO:0000256" key="8">
    <source>
        <dbReference type="RuleBase" id="RU363041"/>
    </source>
</evidence>
<evidence type="ECO:0000313" key="9">
    <source>
        <dbReference type="EMBL" id="MBO1074038.1"/>
    </source>
</evidence>
<evidence type="ECO:0000256" key="5">
    <source>
        <dbReference type="ARBA" id="ARBA00022692"/>
    </source>
</evidence>
<keyword evidence="7 8" id="KW-0472">Membrane</keyword>
<comment type="subcellular location">
    <subcellularLocation>
        <location evidence="1 8">Cell membrane</location>
        <topology evidence="1 8">Multi-pass membrane protein</topology>
    </subcellularLocation>
</comment>
<evidence type="ECO:0000256" key="1">
    <source>
        <dbReference type="ARBA" id="ARBA00004651"/>
    </source>
</evidence>
<keyword evidence="6 8" id="KW-1133">Transmembrane helix</keyword>
<dbReference type="Pfam" id="PF01925">
    <property type="entry name" value="TauE"/>
    <property type="match status" value="1"/>
</dbReference>
<evidence type="ECO:0000256" key="2">
    <source>
        <dbReference type="ARBA" id="ARBA00009142"/>
    </source>
</evidence>
<dbReference type="InterPro" id="IPR002781">
    <property type="entry name" value="TM_pro_TauE-like"/>
</dbReference>
<evidence type="ECO:0000256" key="4">
    <source>
        <dbReference type="ARBA" id="ARBA00022475"/>
    </source>
</evidence>
<proteinExistence type="inferred from homology"/>
<feature type="transmembrane region" description="Helical" evidence="8">
    <location>
        <begin position="179"/>
        <end position="199"/>
    </location>
</feature>
<protein>
    <recommendedName>
        <fullName evidence="8">Probable membrane transporter protein</fullName>
    </recommendedName>
</protein>
<dbReference type="RefSeq" id="WP_207445628.1">
    <property type="nucleotide sequence ID" value="NZ_CP061091.1"/>
</dbReference>
<dbReference type="EMBL" id="JACTNF010000004">
    <property type="protein sequence ID" value="MBO1074038.1"/>
    <property type="molecule type" value="Genomic_DNA"/>
</dbReference>
<gene>
    <name evidence="9" type="ORF">IAI60_05405</name>
</gene>
<dbReference type="Proteomes" id="UP001518990">
    <property type="component" value="Unassembled WGS sequence"/>
</dbReference>
<evidence type="ECO:0000256" key="6">
    <source>
        <dbReference type="ARBA" id="ARBA00022989"/>
    </source>
</evidence>
<dbReference type="PROSITE" id="PS51257">
    <property type="entry name" value="PROKAR_LIPOPROTEIN"/>
    <property type="match status" value="1"/>
</dbReference>
<feature type="transmembrane region" description="Helical" evidence="8">
    <location>
        <begin position="12"/>
        <end position="34"/>
    </location>
</feature>
<evidence type="ECO:0000313" key="10">
    <source>
        <dbReference type="Proteomes" id="UP001518990"/>
    </source>
</evidence>
<feature type="transmembrane region" description="Helical" evidence="8">
    <location>
        <begin position="84"/>
        <end position="105"/>
    </location>
</feature>
<evidence type="ECO:0000256" key="3">
    <source>
        <dbReference type="ARBA" id="ARBA00022448"/>
    </source>
</evidence>
<feature type="transmembrane region" description="Helical" evidence="8">
    <location>
        <begin position="205"/>
        <end position="226"/>
    </location>
</feature>
<feature type="transmembrane region" description="Helical" evidence="8">
    <location>
        <begin position="112"/>
        <end position="129"/>
    </location>
</feature>
<feature type="transmembrane region" description="Helical" evidence="8">
    <location>
        <begin position="141"/>
        <end position="167"/>
    </location>
</feature>
<organism evidence="9 10">
    <name type="scientific">Roseomonas marmotae</name>
    <dbReference type="NCBI Taxonomy" id="2768161"/>
    <lineage>
        <taxon>Bacteria</taxon>
        <taxon>Pseudomonadati</taxon>
        <taxon>Pseudomonadota</taxon>
        <taxon>Alphaproteobacteria</taxon>
        <taxon>Acetobacterales</taxon>
        <taxon>Roseomonadaceae</taxon>
        <taxon>Roseomonas</taxon>
    </lineage>
</organism>
<sequence>MADSLLREVLELLLSWQFAVAACATVVAGLMRGYSGFGTAILLAPTYSTLWGPRVGVPVVLLMELFVSAQLLPRALSEANKKLILPICAAAVVVMPLGSVVLLYADADLLRKGIGILVLVFGLLMTSGWRYHGTRPLPLNLAVGVVSGLLKGASGMSGPPIILYLLAGQEGARQHRANLILYFGVIGVASIIPPLWGGIIDLRTVLMAAVLLPIMLICVPQGARLFHVIPLRWYSRFALILLLATGAFALLG</sequence>
<keyword evidence="5 8" id="KW-0812">Transmembrane</keyword>
<keyword evidence="10" id="KW-1185">Reference proteome</keyword>
<accession>A0ABS3K991</accession>
<keyword evidence="4 8" id="KW-1003">Cell membrane</keyword>
<feature type="transmembrane region" description="Helical" evidence="8">
    <location>
        <begin position="233"/>
        <end position="251"/>
    </location>
</feature>
<dbReference type="PANTHER" id="PTHR30269:SF37">
    <property type="entry name" value="MEMBRANE TRANSPORTER PROTEIN"/>
    <property type="match status" value="1"/>
</dbReference>
<comment type="caution">
    <text evidence="9">The sequence shown here is derived from an EMBL/GenBank/DDBJ whole genome shotgun (WGS) entry which is preliminary data.</text>
</comment>
<evidence type="ECO:0000256" key="7">
    <source>
        <dbReference type="ARBA" id="ARBA00023136"/>
    </source>
</evidence>
<keyword evidence="3" id="KW-0813">Transport</keyword>
<reference evidence="9 10" key="1">
    <citation type="submission" date="2020-09" db="EMBL/GenBank/DDBJ databases">
        <title>Roseomonas.</title>
        <authorList>
            <person name="Zhu W."/>
        </authorList>
    </citation>
    <scope>NUCLEOTIDE SEQUENCE [LARGE SCALE GENOMIC DNA]</scope>
    <source>
        <strain evidence="9 10">1311</strain>
    </source>
</reference>
<comment type="similarity">
    <text evidence="2 8">Belongs to the 4-toluene sulfonate uptake permease (TSUP) (TC 2.A.102) family.</text>
</comment>
<dbReference type="PANTHER" id="PTHR30269">
    <property type="entry name" value="TRANSMEMBRANE PROTEIN YFCA"/>
    <property type="match status" value="1"/>
</dbReference>
<name>A0ABS3K991_9PROT</name>
<dbReference type="InterPro" id="IPR052017">
    <property type="entry name" value="TSUP"/>
</dbReference>